<dbReference type="HAMAP" id="MF_00061">
    <property type="entry name" value="IspE"/>
    <property type="match status" value="1"/>
</dbReference>
<dbReference type="eggNOG" id="COG1947">
    <property type="taxonomic scope" value="Bacteria"/>
</dbReference>
<comment type="function">
    <text evidence="10">Catalyzes the phosphorylation of the position 2 hydroxy group of 4-diphosphocytidyl-2C-methyl-D-erythritol.</text>
</comment>
<dbReference type="InterPro" id="IPR036554">
    <property type="entry name" value="GHMP_kinase_C_sf"/>
</dbReference>
<evidence type="ECO:0000256" key="10">
    <source>
        <dbReference type="HAMAP-Rule" id="MF_00061"/>
    </source>
</evidence>
<keyword evidence="5 10" id="KW-0547">Nucleotide-binding</keyword>
<dbReference type="AlphaFoldDB" id="B8IBJ6"/>
<dbReference type="GO" id="GO:0016114">
    <property type="term" value="P:terpenoid biosynthetic process"/>
    <property type="evidence" value="ECO:0007669"/>
    <property type="project" value="InterPro"/>
</dbReference>
<dbReference type="GO" id="GO:0005524">
    <property type="term" value="F:ATP binding"/>
    <property type="evidence" value="ECO:0007669"/>
    <property type="project" value="UniProtKB-UniRule"/>
</dbReference>
<comment type="pathway">
    <text evidence="10">Isoprenoid biosynthesis; isopentenyl diphosphate biosynthesis via DXP pathway; isopentenyl diphosphate from 1-deoxy-D-xylulose 5-phosphate: step 3/6.</text>
</comment>
<dbReference type="GO" id="GO:0019288">
    <property type="term" value="P:isopentenyl diphosphate biosynthetic process, methylerythritol 4-phosphate pathway"/>
    <property type="evidence" value="ECO:0007669"/>
    <property type="project" value="UniProtKB-UniRule"/>
</dbReference>
<feature type="active site" evidence="10">
    <location>
        <position position="17"/>
    </location>
</feature>
<dbReference type="Pfam" id="PF00288">
    <property type="entry name" value="GHMP_kinases_N"/>
    <property type="match status" value="1"/>
</dbReference>
<evidence type="ECO:0000256" key="5">
    <source>
        <dbReference type="ARBA" id="ARBA00022741"/>
    </source>
</evidence>
<dbReference type="InterPro" id="IPR020568">
    <property type="entry name" value="Ribosomal_Su5_D2-typ_SF"/>
</dbReference>
<dbReference type="PIRSF" id="PIRSF010376">
    <property type="entry name" value="IspE"/>
    <property type="match status" value="1"/>
</dbReference>
<evidence type="ECO:0000256" key="8">
    <source>
        <dbReference type="ARBA" id="ARBA00023229"/>
    </source>
</evidence>
<dbReference type="InterPro" id="IPR006204">
    <property type="entry name" value="GHMP_kinase_N_dom"/>
</dbReference>
<protein>
    <recommendedName>
        <fullName evidence="3 10">4-diphosphocytidyl-2-C-methyl-D-erythritol kinase</fullName>
        <shortName evidence="10">CMK</shortName>
        <ecNumber evidence="2 10">2.7.1.148</ecNumber>
    </recommendedName>
    <alternativeName>
        <fullName evidence="9 10">4-(cytidine-5'-diphospho)-2-C-methyl-D-erythritol kinase</fullName>
    </alternativeName>
</protein>
<keyword evidence="6 10" id="KW-0418">Kinase</keyword>
<evidence type="ECO:0000256" key="4">
    <source>
        <dbReference type="ARBA" id="ARBA00022679"/>
    </source>
</evidence>
<dbReference type="Proteomes" id="UP000008207">
    <property type="component" value="Chromosome"/>
</dbReference>
<dbReference type="InterPro" id="IPR013750">
    <property type="entry name" value="GHMP_kinase_C_dom"/>
</dbReference>
<dbReference type="SUPFAM" id="SSF54211">
    <property type="entry name" value="Ribosomal protein S5 domain 2-like"/>
    <property type="match status" value="1"/>
</dbReference>
<comment type="catalytic activity">
    <reaction evidence="10">
        <text>4-CDP-2-C-methyl-D-erythritol + ATP = 4-CDP-2-C-methyl-D-erythritol 2-phosphate + ADP + H(+)</text>
        <dbReference type="Rhea" id="RHEA:18437"/>
        <dbReference type="ChEBI" id="CHEBI:15378"/>
        <dbReference type="ChEBI" id="CHEBI:30616"/>
        <dbReference type="ChEBI" id="CHEBI:57823"/>
        <dbReference type="ChEBI" id="CHEBI:57919"/>
        <dbReference type="ChEBI" id="CHEBI:456216"/>
        <dbReference type="EC" id="2.7.1.148"/>
    </reaction>
</comment>
<dbReference type="InterPro" id="IPR014721">
    <property type="entry name" value="Ribsml_uS5_D2-typ_fold_subgr"/>
</dbReference>
<dbReference type="KEGG" id="mno:Mnod_4379"/>
<evidence type="ECO:0000313" key="13">
    <source>
        <dbReference type="EMBL" id="ACL59250.1"/>
    </source>
</evidence>
<feature type="active site" evidence="10">
    <location>
        <position position="145"/>
    </location>
</feature>
<evidence type="ECO:0000256" key="9">
    <source>
        <dbReference type="ARBA" id="ARBA00032554"/>
    </source>
</evidence>
<dbReference type="HOGENOM" id="CLU_053057_1_0_5"/>
<evidence type="ECO:0000256" key="1">
    <source>
        <dbReference type="ARBA" id="ARBA00009684"/>
    </source>
</evidence>
<dbReference type="PANTHER" id="PTHR43527:SF2">
    <property type="entry name" value="4-DIPHOSPHOCYTIDYL-2-C-METHYL-D-ERYTHRITOL KINASE, CHLOROPLASTIC"/>
    <property type="match status" value="1"/>
</dbReference>
<gene>
    <name evidence="10" type="primary">ispE</name>
    <name evidence="13" type="ordered locus">Mnod_4379</name>
</gene>
<dbReference type="EMBL" id="CP001349">
    <property type="protein sequence ID" value="ACL59250.1"/>
    <property type="molecule type" value="Genomic_DNA"/>
</dbReference>
<evidence type="ECO:0000259" key="12">
    <source>
        <dbReference type="Pfam" id="PF08544"/>
    </source>
</evidence>
<evidence type="ECO:0000256" key="2">
    <source>
        <dbReference type="ARBA" id="ARBA00012052"/>
    </source>
</evidence>
<organism evidence="13 14">
    <name type="scientific">Methylobacterium nodulans (strain LMG 21967 / CNCM I-2342 / ORS 2060)</name>
    <dbReference type="NCBI Taxonomy" id="460265"/>
    <lineage>
        <taxon>Bacteria</taxon>
        <taxon>Pseudomonadati</taxon>
        <taxon>Pseudomonadota</taxon>
        <taxon>Alphaproteobacteria</taxon>
        <taxon>Hyphomicrobiales</taxon>
        <taxon>Methylobacteriaceae</taxon>
        <taxon>Methylobacterium</taxon>
    </lineage>
</organism>
<evidence type="ECO:0000256" key="7">
    <source>
        <dbReference type="ARBA" id="ARBA00022840"/>
    </source>
</evidence>
<reference evidence="13 14" key="1">
    <citation type="submission" date="2009-01" db="EMBL/GenBank/DDBJ databases">
        <title>Complete sequence of chromosome of Methylobacterium nodulans ORS 2060.</title>
        <authorList>
            <consortium name="US DOE Joint Genome Institute"/>
            <person name="Lucas S."/>
            <person name="Copeland A."/>
            <person name="Lapidus A."/>
            <person name="Glavina del Rio T."/>
            <person name="Dalin E."/>
            <person name="Tice H."/>
            <person name="Bruce D."/>
            <person name="Goodwin L."/>
            <person name="Pitluck S."/>
            <person name="Sims D."/>
            <person name="Brettin T."/>
            <person name="Detter J.C."/>
            <person name="Han C."/>
            <person name="Larimer F."/>
            <person name="Land M."/>
            <person name="Hauser L."/>
            <person name="Kyrpides N."/>
            <person name="Ivanova N."/>
            <person name="Marx C.J."/>
            <person name="Richardson P."/>
        </authorList>
    </citation>
    <scope>NUCLEOTIDE SEQUENCE [LARGE SCALE GENOMIC DNA]</scope>
    <source>
        <strain evidence="14">LMG 21967 / CNCM I-2342 / ORS 2060</strain>
    </source>
</reference>
<comment type="similarity">
    <text evidence="1 10">Belongs to the GHMP kinase family. IspE subfamily.</text>
</comment>
<dbReference type="InterPro" id="IPR004424">
    <property type="entry name" value="IspE"/>
</dbReference>
<keyword evidence="4 10" id="KW-0808">Transferase</keyword>
<evidence type="ECO:0000256" key="3">
    <source>
        <dbReference type="ARBA" id="ARBA00017473"/>
    </source>
</evidence>
<feature type="domain" description="GHMP kinase N-terminal" evidence="11">
    <location>
        <begin position="75"/>
        <end position="150"/>
    </location>
</feature>
<evidence type="ECO:0000256" key="6">
    <source>
        <dbReference type="ARBA" id="ARBA00022777"/>
    </source>
</evidence>
<dbReference type="GO" id="GO:0050515">
    <property type="term" value="F:4-(cytidine 5'-diphospho)-2-C-methyl-D-erythritol kinase activity"/>
    <property type="evidence" value="ECO:0007669"/>
    <property type="project" value="UniProtKB-UniRule"/>
</dbReference>
<dbReference type="Pfam" id="PF08544">
    <property type="entry name" value="GHMP_kinases_C"/>
    <property type="match status" value="1"/>
</dbReference>
<keyword evidence="14" id="KW-1185">Reference proteome</keyword>
<dbReference type="EC" id="2.7.1.148" evidence="2 10"/>
<feature type="domain" description="GHMP kinase C-terminal" evidence="12">
    <location>
        <begin position="229"/>
        <end position="287"/>
    </location>
</feature>
<keyword evidence="8 10" id="KW-0414">Isoprene biosynthesis</keyword>
<dbReference type="UniPathway" id="UPA00056">
    <property type="reaction ID" value="UER00094"/>
</dbReference>
<dbReference type="NCBIfam" id="NF011202">
    <property type="entry name" value="PRK14608.1"/>
    <property type="match status" value="1"/>
</dbReference>
<evidence type="ECO:0000259" key="11">
    <source>
        <dbReference type="Pfam" id="PF00288"/>
    </source>
</evidence>
<feature type="binding site" evidence="10">
    <location>
        <begin position="103"/>
        <end position="113"/>
    </location>
    <ligand>
        <name>ATP</name>
        <dbReference type="ChEBI" id="CHEBI:30616"/>
    </ligand>
</feature>
<dbReference type="SUPFAM" id="SSF55060">
    <property type="entry name" value="GHMP Kinase, C-terminal domain"/>
    <property type="match status" value="1"/>
</dbReference>
<evidence type="ECO:0000313" key="14">
    <source>
        <dbReference type="Proteomes" id="UP000008207"/>
    </source>
</evidence>
<accession>B8IBJ6</accession>
<keyword evidence="7 10" id="KW-0067">ATP-binding</keyword>
<dbReference type="STRING" id="460265.Mnod_4379"/>
<dbReference type="Gene3D" id="3.30.70.890">
    <property type="entry name" value="GHMP kinase, C-terminal domain"/>
    <property type="match status" value="1"/>
</dbReference>
<proteinExistence type="inferred from homology"/>
<dbReference type="PANTHER" id="PTHR43527">
    <property type="entry name" value="4-DIPHOSPHOCYTIDYL-2-C-METHYL-D-ERYTHRITOL KINASE, CHLOROPLASTIC"/>
    <property type="match status" value="1"/>
</dbReference>
<dbReference type="Gene3D" id="3.30.230.10">
    <property type="match status" value="1"/>
</dbReference>
<sequence length="299" mass="30313">MTQVFSVSPLTTRAPAKINLTLHVLGRRAGDGYHALESLVVFAGVGDTLSLEPGPDLALAVSGPTAGPAGPTADNLVLRAATRLAGLVPGLAVGRFSLVKRLPVAAGIGGGSSDAAAALRLLARLNGLSLAHPALAEAARATGADVPVCLEPRARMMRGAGEAIGPALSLPSLPAVLINPGVPVETAPVFRALGLAVGEANPAAAVPHPEIAAGLAPEDLLCRIGPARNDLEAPALTVAPVIGDTLSALRDQPGCRLARMSGSGATVFGLFTHRWRAAQAARAIAARHPGWWVRATMLR</sequence>
<name>B8IBJ6_METNO</name>